<keyword evidence="7 10" id="KW-0653">Protein transport</keyword>
<dbReference type="STRING" id="1081109.A0A168DC64"/>
<evidence type="ECO:0000313" key="11">
    <source>
        <dbReference type="EMBL" id="KZZ97589.1"/>
    </source>
</evidence>
<evidence type="ECO:0000256" key="10">
    <source>
        <dbReference type="RuleBase" id="RU369019"/>
    </source>
</evidence>
<comment type="similarity">
    <text evidence="10">Belongs to the WD repeat SEC12 family.</text>
</comment>
<evidence type="ECO:0000256" key="3">
    <source>
        <dbReference type="ARBA" id="ARBA00022692"/>
    </source>
</evidence>
<dbReference type="GO" id="GO:0000139">
    <property type="term" value="C:Golgi membrane"/>
    <property type="evidence" value="ECO:0007669"/>
    <property type="project" value="UniProtKB-SubCell"/>
</dbReference>
<dbReference type="GO" id="GO:0006888">
    <property type="term" value="P:endoplasmic reticulum to Golgi vesicle-mediated transport"/>
    <property type="evidence" value="ECO:0007669"/>
    <property type="project" value="UniProtKB-UniRule"/>
</dbReference>
<keyword evidence="1 10" id="KW-0813">Transport</keyword>
<evidence type="ECO:0000256" key="6">
    <source>
        <dbReference type="ARBA" id="ARBA00022892"/>
    </source>
</evidence>
<evidence type="ECO:0000313" key="12">
    <source>
        <dbReference type="Proteomes" id="UP000078544"/>
    </source>
</evidence>
<evidence type="ECO:0000256" key="9">
    <source>
        <dbReference type="ARBA" id="ARBA00023136"/>
    </source>
</evidence>
<sequence length="603" mass="65307">MALPFTVATIEVDYPIYAVDFDPENANRLVVGGGGGSGRSGVGNKITVLDASHQGELRLAGEIDLPRGEDSVMSLAVGPHNGKVTHIIAGINSSPDNVAKGTNQHLRVFASEPIRAKSLSSPNGGSSVKLRAFPESKIAEVSRTALFSSPDKSMYQRLLRISGPIGVAASALGKEAQVAVFDVKAPRPRPRGLLELAEDAEAVDVIRTGPDEFQLAYCDKYELYTVRIGSEANSDPELVFSMPDDHGERPKFRSLRYLTPEFVLAVSNLPKRNTGVLIQGLRLPSPGHEKARLAVTARIPGNTSATALAVTQLSPLSLALDPMADSQFVLAVAASDSSISLYTVNHQTSPALNILSHLHPFYTLKNVHGNEQISGLAFSTFTTPKTHIRPQHVKLASTSLQKTVVVHNIPLKKYVDRSQTRDKRGPARPARYVVALRSRGPSNQPLIATLTVIVLLLAIVAQSVKEMYGVGQPLIFSQRFLPSWHGSLRNPDLQPSFLFENRLASRLQDNKILGAGQKLVLLETPVHANGDKVAKKPQVHVDVHDSNAHRNAKTWDQLVADEQHAWKERLREAGAWTQHMGESVFKGVLFGELAGMVGRAVAG</sequence>
<keyword evidence="8" id="KW-1133">Transmembrane helix</keyword>
<accession>A0A168DC64</accession>
<keyword evidence="9" id="KW-0472">Membrane</keyword>
<gene>
    <name evidence="11" type="ORF">AAL_03553</name>
</gene>
<comment type="function">
    <text evidence="10">Guanine nucleotide-exchange factor (GEF) required for the formation or budding of transport vesicles from the ER.</text>
</comment>
<comment type="subcellular location">
    <subcellularLocation>
        <location evidence="10">Endoplasmic reticulum membrane</location>
        <topology evidence="10">Single-pass type II membrane protein</topology>
    </subcellularLocation>
    <subcellularLocation>
        <location evidence="10">Golgi apparatus membrane</location>
        <topology evidence="10">Single-pass type II membrane protein</topology>
    </subcellularLocation>
</comment>
<evidence type="ECO:0000256" key="8">
    <source>
        <dbReference type="ARBA" id="ARBA00022989"/>
    </source>
</evidence>
<name>A0A168DC64_9HYPO</name>
<keyword evidence="4 10" id="KW-0677">Repeat</keyword>
<evidence type="ECO:0000256" key="7">
    <source>
        <dbReference type="ARBA" id="ARBA00022927"/>
    </source>
</evidence>
<evidence type="ECO:0000256" key="4">
    <source>
        <dbReference type="ARBA" id="ARBA00022737"/>
    </source>
</evidence>
<dbReference type="InterPro" id="IPR036322">
    <property type="entry name" value="WD40_repeat_dom_sf"/>
</dbReference>
<keyword evidence="2 10" id="KW-0853">WD repeat</keyword>
<keyword evidence="3" id="KW-0812">Transmembrane</keyword>
<dbReference type="EMBL" id="AZGY01000006">
    <property type="protein sequence ID" value="KZZ97589.1"/>
    <property type="molecule type" value="Genomic_DNA"/>
</dbReference>
<dbReference type="PANTHER" id="PTHR23284">
    <property type="entry name" value="PROLACTIN REGULATORY ELEMENT BINDING PROTEIN"/>
    <property type="match status" value="1"/>
</dbReference>
<proteinExistence type="inferred from homology"/>
<dbReference type="SUPFAM" id="SSF50978">
    <property type="entry name" value="WD40 repeat-like"/>
    <property type="match status" value="1"/>
</dbReference>
<dbReference type="InterPro" id="IPR015943">
    <property type="entry name" value="WD40/YVTN_repeat-like_dom_sf"/>
</dbReference>
<organism evidence="11 12">
    <name type="scientific">Moelleriella libera RCEF 2490</name>
    <dbReference type="NCBI Taxonomy" id="1081109"/>
    <lineage>
        <taxon>Eukaryota</taxon>
        <taxon>Fungi</taxon>
        <taxon>Dikarya</taxon>
        <taxon>Ascomycota</taxon>
        <taxon>Pezizomycotina</taxon>
        <taxon>Sordariomycetes</taxon>
        <taxon>Hypocreomycetidae</taxon>
        <taxon>Hypocreales</taxon>
        <taxon>Clavicipitaceae</taxon>
        <taxon>Moelleriella</taxon>
    </lineage>
</organism>
<dbReference type="Gene3D" id="2.130.10.10">
    <property type="entry name" value="YVTN repeat-like/Quinoprotein amine dehydrogenase"/>
    <property type="match status" value="1"/>
</dbReference>
<keyword evidence="12" id="KW-1185">Reference proteome</keyword>
<dbReference type="Proteomes" id="UP000078544">
    <property type="component" value="Unassembled WGS sequence"/>
</dbReference>
<dbReference type="OrthoDB" id="16538at2759"/>
<evidence type="ECO:0000256" key="5">
    <source>
        <dbReference type="ARBA" id="ARBA00022824"/>
    </source>
</evidence>
<evidence type="ECO:0000256" key="1">
    <source>
        <dbReference type="ARBA" id="ARBA00022448"/>
    </source>
</evidence>
<dbReference type="PANTHER" id="PTHR23284:SF0">
    <property type="entry name" value="PROLACTIN REGULATORY ELEMENT-BINDING PROTEIN"/>
    <property type="match status" value="1"/>
</dbReference>
<dbReference type="InterPro" id="IPR045260">
    <property type="entry name" value="Sec12-like"/>
</dbReference>
<keyword evidence="6" id="KW-0931">ER-Golgi transport</keyword>
<dbReference type="AlphaFoldDB" id="A0A168DC64"/>
<keyword evidence="5 10" id="KW-0256">Endoplasmic reticulum</keyword>
<dbReference type="GO" id="GO:0003400">
    <property type="term" value="P:regulation of COPII vesicle coating"/>
    <property type="evidence" value="ECO:0007669"/>
    <property type="project" value="UniProtKB-UniRule"/>
</dbReference>
<evidence type="ECO:0000256" key="2">
    <source>
        <dbReference type="ARBA" id="ARBA00022574"/>
    </source>
</evidence>
<dbReference type="GO" id="GO:0015031">
    <property type="term" value="P:protein transport"/>
    <property type="evidence" value="ECO:0007669"/>
    <property type="project" value="UniProtKB-KW"/>
</dbReference>
<comment type="caution">
    <text evidence="11">The sequence shown here is derived from an EMBL/GenBank/DDBJ whole genome shotgun (WGS) entry which is preliminary data.</text>
</comment>
<dbReference type="GO" id="GO:0005085">
    <property type="term" value="F:guanyl-nucleotide exchange factor activity"/>
    <property type="evidence" value="ECO:0007669"/>
    <property type="project" value="InterPro"/>
</dbReference>
<reference evidence="11 12" key="1">
    <citation type="journal article" date="2016" name="Genome Biol. Evol.">
        <title>Divergent and convergent evolution of fungal pathogenicity.</title>
        <authorList>
            <person name="Shang Y."/>
            <person name="Xiao G."/>
            <person name="Zheng P."/>
            <person name="Cen K."/>
            <person name="Zhan S."/>
            <person name="Wang C."/>
        </authorList>
    </citation>
    <scope>NUCLEOTIDE SEQUENCE [LARGE SCALE GENOMIC DNA]</scope>
    <source>
        <strain evidence="11 12">RCEF 2490</strain>
    </source>
</reference>
<protein>
    <recommendedName>
        <fullName evidence="10">Guanine nucleotide-exchange factor SEC12</fullName>
    </recommendedName>
</protein>
<dbReference type="GO" id="GO:0005789">
    <property type="term" value="C:endoplasmic reticulum membrane"/>
    <property type="evidence" value="ECO:0007669"/>
    <property type="project" value="UniProtKB-SubCell"/>
</dbReference>